<dbReference type="EMBL" id="JBBWRZ010000003">
    <property type="protein sequence ID" value="KAK8240142.1"/>
    <property type="molecule type" value="Genomic_DNA"/>
</dbReference>
<organism evidence="1 2">
    <name type="scientific">Phyllosticta capitalensis</name>
    <dbReference type="NCBI Taxonomy" id="121624"/>
    <lineage>
        <taxon>Eukaryota</taxon>
        <taxon>Fungi</taxon>
        <taxon>Dikarya</taxon>
        <taxon>Ascomycota</taxon>
        <taxon>Pezizomycotina</taxon>
        <taxon>Dothideomycetes</taxon>
        <taxon>Dothideomycetes incertae sedis</taxon>
        <taxon>Botryosphaeriales</taxon>
        <taxon>Phyllostictaceae</taxon>
        <taxon>Phyllosticta</taxon>
    </lineage>
</organism>
<evidence type="ECO:0000313" key="2">
    <source>
        <dbReference type="Proteomes" id="UP001492380"/>
    </source>
</evidence>
<name>A0ABR1YVG5_9PEZI</name>
<reference evidence="1 2" key="1">
    <citation type="submission" date="2024-04" db="EMBL/GenBank/DDBJ databases">
        <title>Phyllosticta paracitricarpa is synonymous to the EU quarantine fungus P. citricarpa based on phylogenomic analyses.</title>
        <authorList>
            <consortium name="Lawrence Berkeley National Laboratory"/>
            <person name="Van Ingen-Buijs V.A."/>
            <person name="Van Westerhoven A.C."/>
            <person name="Haridas S."/>
            <person name="Skiadas P."/>
            <person name="Martin F."/>
            <person name="Groenewald J.Z."/>
            <person name="Crous P.W."/>
            <person name="Seidl M.F."/>
        </authorList>
    </citation>
    <scope>NUCLEOTIDE SEQUENCE [LARGE SCALE GENOMIC DNA]</scope>
    <source>
        <strain evidence="1 2">CBS 123374</strain>
    </source>
</reference>
<evidence type="ECO:0000313" key="1">
    <source>
        <dbReference type="EMBL" id="KAK8240142.1"/>
    </source>
</evidence>
<dbReference type="Proteomes" id="UP001492380">
    <property type="component" value="Unassembled WGS sequence"/>
</dbReference>
<keyword evidence="2" id="KW-1185">Reference proteome</keyword>
<protein>
    <submittedName>
        <fullName evidence="1">Uncharacterized protein</fullName>
    </submittedName>
</protein>
<comment type="caution">
    <text evidence="1">The sequence shown here is derived from an EMBL/GenBank/DDBJ whole genome shotgun (WGS) entry which is preliminary data.</text>
</comment>
<accession>A0ABR1YVG5</accession>
<sequence>MPGLLFLTCSFFLTDTKFKDSHVAGTISRLLFTGLSTLLLVDLDTNWSGFYCFLLLGSRIHCHLFKRLSLPSNKKLHSTAT</sequence>
<gene>
    <name evidence="1" type="ORF">HDK90DRAFT_174083</name>
</gene>
<proteinExistence type="predicted"/>